<dbReference type="RefSeq" id="WP_322608626.1">
    <property type="nucleotide sequence ID" value="NZ_JARVCO010000010.1"/>
</dbReference>
<gene>
    <name evidence="4" type="primary">bamE</name>
    <name evidence="4" type="ORF">P9H32_09350</name>
</gene>
<evidence type="ECO:0000313" key="4">
    <source>
        <dbReference type="EMBL" id="MDZ8118833.1"/>
    </source>
</evidence>
<name>A0ABU5MXA1_9BACT</name>
<sequence length="110" mass="12366">MKSILAAGAVVLLAGCATSFKPWKLSDVREGMSRNEVVSVLGDPDSTEIRNGAEYLYYTYQEESRGSGWSDAMNETMERKAEELTRILSETRYEVVMVDGKLINYKEITD</sequence>
<dbReference type="Proteomes" id="UP001290861">
    <property type="component" value="Unassembled WGS sequence"/>
</dbReference>
<proteinExistence type="predicted"/>
<keyword evidence="1" id="KW-0732">Signal</keyword>
<evidence type="ECO:0000256" key="1">
    <source>
        <dbReference type="ARBA" id="ARBA00022729"/>
    </source>
</evidence>
<organism evidence="4 5">
    <name type="scientific">Pontiella agarivorans</name>
    <dbReference type="NCBI Taxonomy" id="3038953"/>
    <lineage>
        <taxon>Bacteria</taxon>
        <taxon>Pseudomonadati</taxon>
        <taxon>Kiritimatiellota</taxon>
        <taxon>Kiritimatiellia</taxon>
        <taxon>Kiritimatiellales</taxon>
        <taxon>Pontiellaceae</taxon>
        <taxon>Pontiella</taxon>
    </lineage>
</organism>
<dbReference type="Pfam" id="PF04355">
    <property type="entry name" value="BamE"/>
    <property type="match status" value="1"/>
</dbReference>
<keyword evidence="5" id="KW-1185">Reference proteome</keyword>
<feature type="domain" description="Outer membrane protein assembly factor BamE" evidence="3">
    <location>
        <begin position="23"/>
        <end position="65"/>
    </location>
</feature>
<dbReference type="EMBL" id="JARVCO010000010">
    <property type="protein sequence ID" value="MDZ8118833.1"/>
    <property type="molecule type" value="Genomic_DNA"/>
</dbReference>
<evidence type="ECO:0000313" key="5">
    <source>
        <dbReference type="Proteomes" id="UP001290861"/>
    </source>
</evidence>
<keyword evidence="2" id="KW-0472">Membrane</keyword>
<dbReference type="InterPro" id="IPR007450">
    <property type="entry name" value="BamE_dom"/>
</dbReference>
<accession>A0ABU5MXA1</accession>
<dbReference type="InterPro" id="IPR037873">
    <property type="entry name" value="BamE-like"/>
</dbReference>
<dbReference type="PROSITE" id="PS51257">
    <property type="entry name" value="PROKAR_LIPOPROTEIN"/>
    <property type="match status" value="1"/>
</dbReference>
<reference evidence="4 5" key="1">
    <citation type="journal article" date="2024" name="Appl. Environ. Microbiol.">
        <title>Pontiella agarivorans sp. nov., a novel marine anaerobic bacterium capable of degrading macroalgal polysaccharides and fixing nitrogen.</title>
        <authorList>
            <person name="Liu N."/>
            <person name="Kivenson V."/>
            <person name="Peng X."/>
            <person name="Cui Z."/>
            <person name="Lankiewicz T.S."/>
            <person name="Gosselin K.M."/>
            <person name="English C.J."/>
            <person name="Blair E.M."/>
            <person name="O'Malley M.A."/>
            <person name="Valentine D.L."/>
        </authorList>
    </citation>
    <scope>NUCLEOTIDE SEQUENCE [LARGE SCALE GENOMIC DNA]</scope>
    <source>
        <strain evidence="4 5">NLcol2</strain>
    </source>
</reference>
<evidence type="ECO:0000259" key="3">
    <source>
        <dbReference type="Pfam" id="PF04355"/>
    </source>
</evidence>
<comment type="caution">
    <text evidence="4">The sequence shown here is derived from an EMBL/GenBank/DDBJ whole genome shotgun (WGS) entry which is preliminary data.</text>
</comment>
<evidence type="ECO:0000256" key="2">
    <source>
        <dbReference type="ARBA" id="ARBA00023136"/>
    </source>
</evidence>
<protein>
    <submittedName>
        <fullName evidence="4">Outer membrane protein assembly factor BamE</fullName>
    </submittedName>
</protein>
<dbReference type="Gene3D" id="3.30.1450.10">
    <property type="match status" value="1"/>
</dbReference>